<keyword evidence="15" id="KW-1185">Reference proteome</keyword>
<feature type="transmembrane region" description="Helical" evidence="11">
    <location>
        <begin position="16"/>
        <end position="38"/>
    </location>
</feature>
<organism evidence="14 15">
    <name type="scientific">Kaistia defluvii</name>
    <dbReference type="NCBI Taxonomy" id="410841"/>
    <lineage>
        <taxon>Bacteria</taxon>
        <taxon>Pseudomonadati</taxon>
        <taxon>Pseudomonadota</taxon>
        <taxon>Alphaproteobacteria</taxon>
        <taxon>Hyphomicrobiales</taxon>
        <taxon>Kaistiaceae</taxon>
        <taxon>Kaistia</taxon>
    </lineage>
</organism>
<evidence type="ECO:0000256" key="9">
    <source>
        <dbReference type="ARBA" id="ARBA00023136"/>
    </source>
</evidence>
<sequence length="284" mass="31954">MSYPLPVQQARPAIRALYPVAIVVVLALWLLPLVAITITSIRSQEDLMVGNYWGWPKSFNLFENYQAVFTQTAMARFFFNSLVITLPTVFFVMILSTMMGFVLARYRFRGNMLLFALLIGGNFIPHQILMIPVRDFMLTIGLYDTPYALILFHTVFQTGFATLFMRNFIADLPGELFEAAKVEGTSPWQVLWHIVTPLVRPALAALGVLVFTFVWNDYFWALVLTQADTVRPVTAGLATLRGQYVTAWNIISAATVLVAIPPVLMFFLMQRHFVAGLTMGAVKG</sequence>
<reference evidence="14 15" key="1">
    <citation type="submission" date="2024-06" db="EMBL/GenBank/DDBJ databases">
        <title>Sorghum-associated microbial communities from plants grown in Nebraska, USA.</title>
        <authorList>
            <person name="Schachtman D."/>
        </authorList>
    </citation>
    <scope>NUCLEOTIDE SEQUENCE [LARGE SCALE GENOMIC DNA]</scope>
    <source>
        <strain evidence="14 15">3207</strain>
    </source>
</reference>
<evidence type="ECO:0000256" key="8">
    <source>
        <dbReference type="ARBA" id="ARBA00022989"/>
    </source>
</evidence>
<feature type="transmembrane region" description="Helical" evidence="11">
    <location>
        <begin position="77"/>
        <end position="101"/>
    </location>
</feature>
<feature type="transmembrane region" description="Helical" evidence="11">
    <location>
        <begin position="113"/>
        <end position="133"/>
    </location>
</feature>
<comment type="similarity">
    <text evidence="2 11">Belongs to the binding-protein-dependent transport system permease family.</text>
</comment>
<keyword evidence="5 11" id="KW-0813">Transport</keyword>
<evidence type="ECO:0000313" key="14">
    <source>
        <dbReference type="EMBL" id="MET4632409.1"/>
    </source>
</evidence>
<keyword evidence="14" id="KW-0762">Sugar transport</keyword>
<evidence type="ECO:0000256" key="10">
    <source>
        <dbReference type="ARBA" id="ARBA00037054"/>
    </source>
</evidence>
<feature type="transmembrane region" description="Helical" evidence="11">
    <location>
        <begin position="247"/>
        <end position="269"/>
    </location>
</feature>
<accession>A0ABV2QTQ3</accession>
<dbReference type="PANTHER" id="PTHR43744">
    <property type="entry name" value="ABC TRANSPORTER PERMEASE PROTEIN MG189-RELATED-RELATED"/>
    <property type="match status" value="1"/>
</dbReference>
<protein>
    <recommendedName>
        <fullName evidence="4 12">sn-glycerol-3-phosphate transport system permease protein UgpE</fullName>
    </recommendedName>
</protein>
<evidence type="ECO:0000256" key="3">
    <source>
        <dbReference type="ARBA" id="ARBA00011557"/>
    </source>
</evidence>
<evidence type="ECO:0000256" key="7">
    <source>
        <dbReference type="ARBA" id="ARBA00022692"/>
    </source>
</evidence>
<comment type="subcellular location">
    <subcellularLocation>
        <location evidence="12">Cell inner membrane</location>
        <topology evidence="12">Multi-pass membrane protein</topology>
    </subcellularLocation>
    <subcellularLocation>
        <location evidence="1 11">Cell membrane</location>
        <topology evidence="1 11">Multi-pass membrane protein</topology>
    </subcellularLocation>
</comment>
<evidence type="ECO:0000259" key="13">
    <source>
        <dbReference type="PROSITE" id="PS50928"/>
    </source>
</evidence>
<feature type="transmembrane region" description="Helical" evidence="11">
    <location>
        <begin position="190"/>
        <end position="215"/>
    </location>
</feature>
<proteinExistence type="inferred from homology"/>
<evidence type="ECO:0000256" key="6">
    <source>
        <dbReference type="ARBA" id="ARBA00022475"/>
    </source>
</evidence>
<keyword evidence="12" id="KW-0997">Cell inner membrane</keyword>
<keyword evidence="6 12" id="KW-1003">Cell membrane</keyword>
<comment type="function">
    <text evidence="10 12">Part of the ABC transporter complex UgpBAEC involved in sn-glycerol-3-phosphate (G3P) import. Probably responsible for the translocation of the substrate across the membrane.</text>
</comment>
<evidence type="ECO:0000256" key="1">
    <source>
        <dbReference type="ARBA" id="ARBA00004651"/>
    </source>
</evidence>
<dbReference type="InterPro" id="IPR000515">
    <property type="entry name" value="MetI-like"/>
</dbReference>
<keyword evidence="8 11" id="KW-1133">Transmembrane helix</keyword>
<evidence type="ECO:0000256" key="4">
    <source>
        <dbReference type="ARBA" id="ARBA00020515"/>
    </source>
</evidence>
<evidence type="ECO:0000256" key="2">
    <source>
        <dbReference type="ARBA" id="ARBA00009306"/>
    </source>
</evidence>
<evidence type="ECO:0000256" key="5">
    <source>
        <dbReference type="ARBA" id="ARBA00022448"/>
    </source>
</evidence>
<dbReference type="EMBL" id="JBEPSM010000001">
    <property type="protein sequence ID" value="MET4632409.1"/>
    <property type="molecule type" value="Genomic_DNA"/>
</dbReference>
<name>A0ABV2QTQ3_9HYPH</name>
<dbReference type="Gene3D" id="1.10.3720.10">
    <property type="entry name" value="MetI-like"/>
    <property type="match status" value="1"/>
</dbReference>
<dbReference type="CDD" id="cd06261">
    <property type="entry name" value="TM_PBP2"/>
    <property type="match status" value="1"/>
</dbReference>
<feature type="transmembrane region" description="Helical" evidence="11">
    <location>
        <begin position="145"/>
        <end position="169"/>
    </location>
</feature>
<dbReference type="Proteomes" id="UP001549321">
    <property type="component" value="Unassembled WGS sequence"/>
</dbReference>
<keyword evidence="9 11" id="KW-0472">Membrane</keyword>
<evidence type="ECO:0000313" key="15">
    <source>
        <dbReference type="Proteomes" id="UP001549321"/>
    </source>
</evidence>
<evidence type="ECO:0000256" key="12">
    <source>
        <dbReference type="RuleBase" id="RU363056"/>
    </source>
</evidence>
<keyword evidence="7 11" id="KW-0812">Transmembrane</keyword>
<comment type="caution">
    <text evidence="14">The sequence shown here is derived from an EMBL/GenBank/DDBJ whole genome shotgun (WGS) entry which is preliminary data.</text>
</comment>
<comment type="subunit">
    <text evidence="3 12">The complex is composed of two ATP-binding proteins (UgpC), two transmembrane proteins (UgpA and UgpE) and a solute-binding protein (UgpB).</text>
</comment>
<gene>
    <name evidence="12" type="primary">ugpE</name>
    <name evidence="14" type="ORF">ABIE08_000322</name>
</gene>
<dbReference type="PANTHER" id="PTHR43744:SF8">
    <property type="entry name" value="SN-GLYCEROL-3-PHOSPHATE TRANSPORT SYSTEM PERMEASE PROTEIN UGPE"/>
    <property type="match status" value="1"/>
</dbReference>
<feature type="domain" description="ABC transmembrane type-1" evidence="13">
    <location>
        <begin position="78"/>
        <end position="269"/>
    </location>
</feature>
<dbReference type="Pfam" id="PF00528">
    <property type="entry name" value="BPD_transp_1"/>
    <property type="match status" value="1"/>
</dbReference>
<dbReference type="PROSITE" id="PS50928">
    <property type="entry name" value="ABC_TM1"/>
    <property type="match status" value="1"/>
</dbReference>
<dbReference type="InterPro" id="IPR035906">
    <property type="entry name" value="MetI-like_sf"/>
</dbReference>
<dbReference type="RefSeq" id="WP_354548221.1">
    <property type="nucleotide sequence ID" value="NZ_JBEPSM010000001.1"/>
</dbReference>
<dbReference type="SUPFAM" id="SSF161098">
    <property type="entry name" value="MetI-like"/>
    <property type="match status" value="1"/>
</dbReference>
<evidence type="ECO:0000256" key="11">
    <source>
        <dbReference type="RuleBase" id="RU363032"/>
    </source>
</evidence>